<evidence type="ECO:0000313" key="1">
    <source>
        <dbReference type="EMBL" id="MBD0380609.1"/>
    </source>
</evidence>
<dbReference type="RefSeq" id="WP_188174392.1">
    <property type="nucleotide sequence ID" value="NZ_JACVVD010000003.1"/>
</dbReference>
<dbReference type="InterPro" id="IPR054055">
    <property type="entry name" value="YpzH"/>
</dbReference>
<dbReference type="Proteomes" id="UP000650466">
    <property type="component" value="Unassembled WGS sequence"/>
</dbReference>
<gene>
    <name evidence="1" type="ORF">ICC18_10825</name>
</gene>
<proteinExistence type="predicted"/>
<reference evidence="1" key="1">
    <citation type="submission" date="2020-09" db="EMBL/GenBank/DDBJ databases">
        <title>Draft Genome Sequence of Paenibacillus sp. WST5.</title>
        <authorList>
            <person name="Bao Z."/>
        </authorList>
    </citation>
    <scope>NUCLEOTIDE SEQUENCE</scope>
    <source>
        <strain evidence="1">WST5</strain>
    </source>
</reference>
<dbReference type="Pfam" id="PF21835">
    <property type="entry name" value="YIEGIA_cap"/>
    <property type="match status" value="1"/>
</dbReference>
<dbReference type="AlphaFoldDB" id="A0A926KQZ3"/>
<name>A0A926KQZ3_9BACL</name>
<organism evidence="1 2">
    <name type="scientific">Paenibacillus sedimenti</name>
    <dbReference type="NCBI Taxonomy" id="2770274"/>
    <lineage>
        <taxon>Bacteria</taxon>
        <taxon>Bacillati</taxon>
        <taxon>Bacillota</taxon>
        <taxon>Bacilli</taxon>
        <taxon>Bacillales</taxon>
        <taxon>Paenibacillaceae</taxon>
        <taxon>Paenibacillus</taxon>
    </lineage>
</organism>
<accession>A0A926KQZ3</accession>
<protein>
    <submittedName>
        <fullName evidence="1">Uncharacterized protein</fullName>
    </submittedName>
</protein>
<evidence type="ECO:0000313" key="2">
    <source>
        <dbReference type="Proteomes" id="UP000650466"/>
    </source>
</evidence>
<keyword evidence="2" id="KW-1185">Reference proteome</keyword>
<dbReference type="EMBL" id="JACVVD010000003">
    <property type="protein sequence ID" value="MBD0380609.1"/>
    <property type="molecule type" value="Genomic_DNA"/>
</dbReference>
<comment type="caution">
    <text evidence="1">The sequence shown here is derived from an EMBL/GenBank/DDBJ whole genome shotgun (WGS) entry which is preliminary data.</text>
</comment>
<sequence length="59" mass="6424">MSQIVAVVTMDKEKVGGGAPIFIVNDAEQQQKVSFSLEKILDATAHDLKNGTMILVRHT</sequence>